<proteinExistence type="predicted"/>
<sequence>MLTKRKSDRPEESAEHLAISVLGWLAEDGDRLLPFMASSGLTPDTLRESATDPAFLSAVLDHLMGDEAVLIACATALDVKPEQIAAAWRRLGPADPDGEFG</sequence>
<dbReference type="EMBL" id="LR743504">
    <property type="protein sequence ID" value="CAA2102574.1"/>
    <property type="molecule type" value="Genomic_DNA"/>
</dbReference>
<organism evidence="1">
    <name type="scientific">Methylobacterium bullatum</name>
    <dbReference type="NCBI Taxonomy" id="570505"/>
    <lineage>
        <taxon>Bacteria</taxon>
        <taxon>Pseudomonadati</taxon>
        <taxon>Pseudomonadota</taxon>
        <taxon>Alphaproteobacteria</taxon>
        <taxon>Hyphomicrobiales</taxon>
        <taxon>Methylobacteriaceae</taxon>
        <taxon>Methylobacterium</taxon>
    </lineage>
</organism>
<reference evidence="1" key="1">
    <citation type="submission" date="2019-12" db="EMBL/GenBank/DDBJ databases">
        <authorList>
            <person name="Cremers G."/>
        </authorList>
    </citation>
    <scope>NUCLEOTIDE SEQUENCE</scope>
    <source>
        <strain evidence="1">Mbul1</strain>
    </source>
</reference>
<gene>
    <name evidence="1" type="ORF">MBUL_01755</name>
</gene>
<dbReference type="InterPro" id="IPR021955">
    <property type="entry name" value="DUF3572"/>
</dbReference>
<protein>
    <recommendedName>
        <fullName evidence="2">DUF3572 domain-containing protein</fullName>
    </recommendedName>
</protein>
<name>A0A679J794_9HYPH</name>
<accession>A0A679J794</accession>
<evidence type="ECO:0000313" key="1">
    <source>
        <dbReference type="EMBL" id="CAA2102574.1"/>
    </source>
</evidence>
<dbReference type="Pfam" id="PF12096">
    <property type="entry name" value="DUF3572"/>
    <property type="match status" value="1"/>
</dbReference>
<dbReference type="AlphaFoldDB" id="A0A679J794"/>
<evidence type="ECO:0008006" key="2">
    <source>
        <dbReference type="Google" id="ProtNLM"/>
    </source>
</evidence>